<keyword evidence="6" id="KW-0004">4Fe-4S</keyword>
<comment type="cofactor">
    <cofactor evidence="2">
        <name>[4Fe-4S] cluster</name>
        <dbReference type="ChEBI" id="CHEBI:49883"/>
    </cofactor>
</comment>
<keyword evidence="10" id="KW-0408">Iron</keyword>
<dbReference type="FunFam" id="1.10.340.30:FF:000010">
    <property type="entry name" value="Adenine DNA glycosylase"/>
    <property type="match status" value="1"/>
</dbReference>
<evidence type="ECO:0000313" key="18">
    <source>
        <dbReference type="EMBL" id="SDM88291.1"/>
    </source>
</evidence>
<comment type="similarity">
    <text evidence="3">Belongs to the Nth/MutY family.</text>
</comment>
<evidence type="ECO:0000256" key="2">
    <source>
        <dbReference type="ARBA" id="ARBA00001966"/>
    </source>
</evidence>
<sequence>MKLEERKLAIFSIGSLRISTAKSGNNQMHGQRLEAQTFSVVTTNPNVKNLSSLYIEVSLIVPVQEIIWTARRITMTIHEQQSETQQEAKLFFSRFLLEWYQGQKRDLPWRRHRNPYYIWISEIMLQQTRVDTVIPYFNRFIERFPTVESLADAPEEEVLKCWEGLGYYSRARNLQHAAKQVKEQYGGQVPNDRDAVFGLKGVGPYTAGAILSIAFNRPEPAVDGNVMRVLSRYFLIEDDIAKGPTRVAMERLAAELIPEGEASHFNQALMELGALVCTPKSPRCLPCPVMEHCAARLAGCETSLPVKTKAKPPRPEERLAALVEGRGEHAGRVLIRQRPVSGLLARMWELPHWPAPPVEGGGGGALLPEAAALDRLRRSLRQAGISARPEEHWMAAEHTFSHIVWTLQVYRCREEDVRALPLAAEGRAAYAAGQSPGTGEAGRPAGAGGPQGSAATGISGIGQSAAARISGAGQSAAARISGEERSAADKTAPALNAAADSSAALSPGSGTPDLFSAGGTSSGWLAGDGGAIEPFADGNGNPEDGGALRWINREDMANYAFPNVFLKLLNSYFDEQNG</sequence>
<dbReference type="PROSITE" id="PS00764">
    <property type="entry name" value="ENDONUCLEASE_III_1"/>
    <property type="match status" value="1"/>
</dbReference>
<dbReference type="GO" id="GO:0051539">
    <property type="term" value="F:4 iron, 4 sulfur cluster binding"/>
    <property type="evidence" value="ECO:0007669"/>
    <property type="project" value="UniProtKB-KW"/>
</dbReference>
<dbReference type="EMBL" id="FNGM01000020">
    <property type="protein sequence ID" value="SDM88291.1"/>
    <property type="molecule type" value="Genomic_DNA"/>
</dbReference>
<dbReference type="InterPro" id="IPR004035">
    <property type="entry name" value="Endouclease-III_FeS-bd_BS"/>
</dbReference>
<comment type="function">
    <text evidence="15">Base excision repair (BER) glycosylase that initiates repair of A:oxoG to C:G by removing the inappropriately paired adenine base from the DNA backbone, generating an abasic site product. 8-oxoguanine (oxoG) is a genotoxic DNA lesion resulting from oxidation of guanine; this residue is misread by replicative DNA polymerases, that insert adenine instead of cytosine opposite the oxidized damaged base. Shows a powerful dicrimination of A versus C, since it does not cleave cytosine in oxoG:C pairs. May also be able to remove adenine from A:G mispairs, although this activity may not be physiologically relevant.</text>
</comment>
<dbReference type="AlphaFoldDB" id="A0A1G9WVJ1"/>
<feature type="region of interest" description="Disordered" evidence="16">
    <location>
        <begin position="431"/>
        <end position="458"/>
    </location>
</feature>
<comment type="catalytic activity">
    <reaction evidence="1">
        <text>Hydrolyzes free adenine bases from 7,8-dihydro-8-oxoguanine:adenine mismatched double-stranded DNA, leaving an apurinic site.</text>
        <dbReference type="EC" id="3.2.2.31"/>
    </reaction>
</comment>
<dbReference type="InterPro" id="IPR005760">
    <property type="entry name" value="A/G_AdeGlyc_MutY"/>
</dbReference>
<evidence type="ECO:0000256" key="14">
    <source>
        <dbReference type="ARBA" id="ARBA00023295"/>
    </source>
</evidence>
<gene>
    <name evidence="18" type="ORF">SAMN05216191_12054</name>
</gene>
<dbReference type="GO" id="GO:0035485">
    <property type="term" value="F:adenine/guanine mispair binding"/>
    <property type="evidence" value="ECO:0007669"/>
    <property type="project" value="TreeGrafter"/>
</dbReference>
<keyword evidence="8" id="KW-0227">DNA damage</keyword>
<dbReference type="CDD" id="cd00056">
    <property type="entry name" value="ENDO3c"/>
    <property type="match status" value="1"/>
</dbReference>
<name>A0A1G9WVJ1_9BACL</name>
<keyword evidence="14" id="KW-0326">Glycosidase</keyword>
<keyword evidence="12" id="KW-0238">DNA-binding</keyword>
<keyword evidence="7" id="KW-0479">Metal-binding</keyword>
<evidence type="ECO:0000256" key="9">
    <source>
        <dbReference type="ARBA" id="ARBA00022801"/>
    </source>
</evidence>
<keyword evidence="13" id="KW-0234">DNA repair</keyword>
<evidence type="ECO:0000256" key="8">
    <source>
        <dbReference type="ARBA" id="ARBA00022763"/>
    </source>
</evidence>
<evidence type="ECO:0000256" key="11">
    <source>
        <dbReference type="ARBA" id="ARBA00023014"/>
    </source>
</evidence>
<dbReference type="InterPro" id="IPR023170">
    <property type="entry name" value="HhH_base_excis_C"/>
</dbReference>
<dbReference type="EC" id="3.2.2.31" evidence="4"/>
<evidence type="ECO:0000256" key="5">
    <source>
        <dbReference type="ARBA" id="ARBA00022023"/>
    </source>
</evidence>
<dbReference type="InterPro" id="IPR011257">
    <property type="entry name" value="DNA_glycosylase"/>
</dbReference>
<reference evidence="18 19" key="1">
    <citation type="submission" date="2016-10" db="EMBL/GenBank/DDBJ databases">
        <authorList>
            <person name="de Groot N.N."/>
        </authorList>
    </citation>
    <scope>NUCLEOTIDE SEQUENCE [LARGE SCALE GENOMIC DNA]</scope>
    <source>
        <strain evidence="18 19">CGMCC 1.10239</strain>
    </source>
</reference>
<dbReference type="SMART" id="SM00478">
    <property type="entry name" value="ENDO3c"/>
    <property type="match status" value="1"/>
</dbReference>
<dbReference type="CDD" id="cd03431">
    <property type="entry name" value="NUDIX_DNA_Glycosylase_C-MutY"/>
    <property type="match status" value="1"/>
</dbReference>
<dbReference type="Pfam" id="PF14815">
    <property type="entry name" value="NUDIX_4"/>
    <property type="match status" value="1"/>
</dbReference>
<evidence type="ECO:0000259" key="17">
    <source>
        <dbReference type="SMART" id="SM00478"/>
    </source>
</evidence>
<dbReference type="GO" id="GO:0046872">
    <property type="term" value="F:metal ion binding"/>
    <property type="evidence" value="ECO:0007669"/>
    <property type="project" value="UniProtKB-KW"/>
</dbReference>
<evidence type="ECO:0000256" key="16">
    <source>
        <dbReference type="SAM" id="MobiDB-lite"/>
    </source>
</evidence>
<accession>A0A1G9WVJ1</accession>
<evidence type="ECO:0000256" key="13">
    <source>
        <dbReference type="ARBA" id="ARBA00023204"/>
    </source>
</evidence>
<protein>
    <recommendedName>
        <fullName evidence="5">Adenine DNA glycosylase</fullName>
        <ecNumber evidence="4">3.2.2.31</ecNumber>
    </recommendedName>
</protein>
<evidence type="ECO:0000256" key="1">
    <source>
        <dbReference type="ARBA" id="ARBA00000843"/>
    </source>
</evidence>
<evidence type="ECO:0000256" key="4">
    <source>
        <dbReference type="ARBA" id="ARBA00012045"/>
    </source>
</evidence>
<feature type="compositionally biased region" description="Low complexity" evidence="16">
    <location>
        <begin position="431"/>
        <end position="444"/>
    </location>
</feature>
<dbReference type="InterPro" id="IPR015797">
    <property type="entry name" value="NUDIX_hydrolase-like_dom_sf"/>
</dbReference>
<dbReference type="PANTHER" id="PTHR42944:SF1">
    <property type="entry name" value="ADENINE DNA GLYCOSYLASE"/>
    <property type="match status" value="1"/>
</dbReference>
<dbReference type="SUPFAM" id="SSF48150">
    <property type="entry name" value="DNA-glycosylase"/>
    <property type="match status" value="1"/>
</dbReference>
<dbReference type="SUPFAM" id="SSF55811">
    <property type="entry name" value="Nudix"/>
    <property type="match status" value="1"/>
</dbReference>
<dbReference type="GO" id="GO:0034039">
    <property type="term" value="F:8-oxo-7,8-dihydroguanine DNA N-glycosylase activity"/>
    <property type="evidence" value="ECO:0007669"/>
    <property type="project" value="TreeGrafter"/>
</dbReference>
<dbReference type="NCBIfam" id="TIGR01084">
    <property type="entry name" value="mutY"/>
    <property type="match status" value="1"/>
</dbReference>
<dbReference type="GO" id="GO:0006298">
    <property type="term" value="P:mismatch repair"/>
    <property type="evidence" value="ECO:0007669"/>
    <property type="project" value="TreeGrafter"/>
</dbReference>
<dbReference type="Gene3D" id="3.90.79.10">
    <property type="entry name" value="Nucleoside Triphosphate Pyrophosphohydrolase"/>
    <property type="match status" value="1"/>
</dbReference>
<evidence type="ECO:0000256" key="7">
    <source>
        <dbReference type="ARBA" id="ARBA00022723"/>
    </source>
</evidence>
<dbReference type="PANTHER" id="PTHR42944">
    <property type="entry name" value="ADENINE DNA GLYCOSYLASE"/>
    <property type="match status" value="1"/>
</dbReference>
<evidence type="ECO:0000256" key="12">
    <source>
        <dbReference type="ARBA" id="ARBA00023125"/>
    </source>
</evidence>
<evidence type="ECO:0000256" key="3">
    <source>
        <dbReference type="ARBA" id="ARBA00008343"/>
    </source>
</evidence>
<evidence type="ECO:0000313" key="19">
    <source>
        <dbReference type="Proteomes" id="UP000182783"/>
    </source>
</evidence>
<dbReference type="Gene3D" id="1.10.340.30">
    <property type="entry name" value="Hypothetical protein, domain 2"/>
    <property type="match status" value="1"/>
</dbReference>
<dbReference type="Gene3D" id="1.10.1670.10">
    <property type="entry name" value="Helix-hairpin-Helix base-excision DNA repair enzymes (C-terminal)"/>
    <property type="match status" value="1"/>
</dbReference>
<keyword evidence="9" id="KW-0378">Hydrolase</keyword>
<dbReference type="InterPro" id="IPR044298">
    <property type="entry name" value="MIG/MutY"/>
</dbReference>
<dbReference type="GO" id="GO:0000701">
    <property type="term" value="F:purine-specific mismatch base pair DNA N-glycosylase activity"/>
    <property type="evidence" value="ECO:0007669"/>
    <property type="project" value="UniProtKB-EC"/>
</dbReference>
<feature type="domain" description="HhH-GPD" evidence="17">
    <location>
        <begin position="124"/>
        <end position="275"/>
    </location>
</feature>
<dbReference type="FunFam" id="1.10.1670.10:FF:000002">
    <property type="entry name" value="Adenine DNA glycosylase"/>
    <property type="match status" value="1"/>
</dbReference>
<organism evidence="18 19">
    <name type="scientific">Paenibacillus jilunlii</name>
    <dbReference type="NCBI Taxonomy" id="682956"/>
    <lineage>
        <taxon>Bacteria</taxon>
        <taxon>Bacillati</taxon>
        <taxon>Bacillota</taxon>
        <taxon>Bacilli</taxon>
        <taxon>Bacillales</taxon>
        <taxon>Paenibacillaceae</taxon>
        <taxon>Paenibacillus</taxon>
    </lineage>
</organism>
<dbReference type="InterPro" id="IPR003265">
    <property type="entry name" value="HhH-GPD_domain"/>
</dbReference>
<dbReference type="InterPro" id="IPR029119">
    <property type="entry name" value="MutY_C"/>
</dbReference>
<dbReference type="Pfam" id="PF00730">
    <property type="entry name" value="HhH-GPD"/>
    <property type="match status" value="1"/>
</dbReference>
<evidence type="ECO:0000256" key="6">
    <source>
        <dbReference type="ARBA" id="ARBA00022485"/>
    </source>
</evidence>
<evidence type="ECO:0000256" key="10">
    <source>
        <dbReference type="ARBA" id="ARBA00023004"/>
    </source>
</evidence>
<dbReference type="GO" id="GO:0032357">
    <property type="term" value="F:oxidized purine DNA binding"/>
    <property type="evidence" value="ECO:0007669"/>
    <property type="project" value="TreeGrafter"/>
</dbReference>
<dbReference type="Proteomes" id="UP000182783">
    <property type="component" value="Unassembled WGS sequence"/>
</dbReference>
<keyword evidence="11" id="KW-0411">Iron-sulfur</keyword>
<proteinExistence type="inferred from homology"/>
<evidence type="ECO:0000256" key="15">
    <source>
        <dbReference type="ARBA" id="ARBA00058550"/>
    </source>
</evidence>
<dbReference type="GO" id="GO:0006284">
    <property type="term" value="P:base-excision repair"/>
    <property type="evidence" value="ECO:0007669"/>
    <property type="project" value="InterPro"/>
</dbReference>